<name>A0ABV5RFP0_9ACTN</name>
<organism evidence="2 3">
    <name type="scientific">Streptomyces yanii</name>
    <dbReference type="NCBI Taxonomy" id="78510"/>
    <lineage>
        <taxon>Bacteria</taxon>
        <taxon>Bacillati</taxon>
        <taxon>Actinomycetota</taxon>
        <taxon>Actinomycetes</taxon>
        <taxon>Kitasatosporales</taxon>
        <taxon>Streptomycetaceae</taxon>
        <taxon>Streptomyces</taxon>
    </lineage>
</organism>
<comment type="caution">
    <text evidence="2">The sequence shown here is derived from an EMBL/GenBank/DDBJ whole genome shotgun (WGS) entry which is preliminary data.</text>
</comment>
<dbReference type="InterPro" id="IPR006938">
    <property type="entry name" value="DUF624"/>
</dbReference>
<reference evidence="2 3" key="1">
    <citation type="submission" date="2024-09" db="EMBL/GenBank/DDBJ databases">
        <authorList>
            <person name="Sun Q."/>
            <person name="Mori K."/>
        </authorList>
    </citation>
    <scope>NUCLEOTIDE SEQUENCE [LARGE SCALE GENOMIC DNA]</scope>
    <source>
        <strain evidence="2 3">JCM 3331</strain>
    </source>
</reference>
<protein>
    <submittedName>
        <fullName evidence="2">DUF624 domain-containing protein</fullName>
    </submittedName>
</protein>
<keyword evidence="1" id="KW-1133">Transmembrane helix</keyword>
<keyword evidence="1" id="KW-0472">Membrane</keyword>
<keyword evidence="3" id="KW-1185">Reference proteome</keyword>
<dbReference type="Proteomes" id="UP001589710">
    <property type="component" value="Unassembled WGS sequence"/>
</dbReference>
<gene>
    <name evidence="2" type="ORF">ACFFTL_31110</name>
</gene>
<dbReference type="RefSeq" id="WP_345513832.1">
    <property type="nucleotide sequence ID" value="NZ_BAAAXD010000025.1"/>
</dbReference>
<feature type="transmembrane region" description="Helical" evidence="1">
    <location>
        <begin position="28"/>
        <end position="53"/>
    </location>
</feature>
<evidence type="ECO:0000256" key="1">
    <source>
        <dbReference type="SAM" id="Phobius"/>
    </source>
</evidence>
<accession>A0ABV5RFP0</accession>
<feature type="transmembrane region" description="Helical" evidence="1">
    <location>
        <begin position="155"/>
        <end position="178"/>
    </location>
</feature>
<evidence type="ECO:0000313" key="2">
    <source>
        <dbReference type="EMBL" id="MFB9576617.1"/>
    </source>
</evidence>
<proteinExistence type="predicted"/>
<keyword evidence="1" id="KW-0812">Transmembrane</keyword>
<dbReference type="EMBL" id="JBHMCG010000137">
    <property type="protein sequence ID" value="MFB9576617.1"/>
    <property type="molecule type" value="Genomic_DNA"/>
</dbReference>
<dbReference type="Pfam" id="PF04854">
    <property type="entry name" value="DUF624"/>
    <property type="match status" value="1"/>
</dbReference>
<feature type="transmembrane region" description="Helical" evidence="1">
    <location>
        <begin position="113"/>
        <end position="134"/>
    </location>
</feature>
<evidence type="ECO:0000313" key="3">
    <source>
        <dbReference type="Proteomes" id="UP001589710"/>
    </source>
</evidence>
<sequence length="209" mass="22070">MQATLSTRKPRAGTLSGWPTLLRRLEFVAYPAAAGAAFAVLSLGVVTWLPALAAMGHSLQKWRAEDDSRCFTQVFTAFPQYWRALWRHSLASTAAALVLSANIVHLLGRSEPWTFVVLAAQVGIAAAAVIHHVALAAEAGRAPRGRVRDWSRGALVLGFGSAARGTALLGAVISAVLLSLVVPLGPLLLGPSIPVLLALSFADPRRNTP</sequence>
<feature type="transmembrane region" description="Helical" evidence="1">
    <location>
        <begin position="184"/>
        <end position="202"/>
    </location>
</feature>